<feature type="domain" description="RING-type" evidence="5">
    <location>
        <begin position="66"/>
        <end position="105"/>
    </location>
</feature>
<reference evidence="6" key="1">
    <citation type="submission" date="2021-01" db="EMBL/GenBank/DDBJ databases">
        <authorList>
            <consortium name="Genoscope - CEA"/>
            <person name="William W."/>
        </authorList>
    </citation>
    <scope>NUCLEOTIDE SEQUENCE</scope>
</reference>
<keyword evidence="1" id="KW-0479">Metal-binding</keyword>
<organism evidence="6 7">
    <name type="scientific">Paramecium sonneborni</name>
    <dbReference type="NCBI Taxonomy" id="65129"/>
    <lineage>
        <taxon>Eukaryota</taxon>
        <taxon>Sar</taxon>
        <taxon>Alveolata</taxon>
        <taxon>Ciliophora</taxon>
        <taxon>Intramacronucleata</taxon>
        <taxon>Oligohymenophorea</taxon>
        <taxon>Peniculida</taxon>
        <taxon>Parameciidae</taxon>
        <taxon>Paramecium</taxon>
    </lineage>
</organism>
<keyword evidence="7" id="KW-1185">Reference proteome</keyword>
<dbReference type="InterPro" id="IPR017907">
    <property type="entry name" value="Znf_RING_CS"/>
</dbReference>
<dbReference type="AlphaFoldDB" id="A0A8S1M185"/>
<name>A0A8S1M185_9CILI</name>
<dbReference type="PROSITE" id="PS00518">
    <property type="entry name" value="ZF_RING_1"/>
    <property type="match status" value="1"/>
</dbReference>
<evidence type="ECO:0000256" key="2">
    <source>
        <dbReference type="ARBA" id="ARBA00022771"/>
    </source>
</evidence>
<evidence type="ECO:0000256" key="4">
    <source>
        <dbReference type="PROSITE-ProRule" id="PRU00175"/>
    </source>
</evidence>
<evidence type="ECO:0000256" key="1">
    <source>
        <dbReference type="ARBA" id="ARBA00022723"/>
    </source>
</evidence>
<evidence type="ECO:0000313" key="6">
    <source>
        <dbReference type="EMBL" id="CAD8070666.1"/>
    </source>
</evidence>
<accession>A0A8S1M185</accession>
<dbReference type="PANTHER" id="PTHR47177">
    <property type="entry name" value="F18C1.6 PROTEIN"/>
    <property type="match status" value="1"/>
</dbReference>
<evidence type="ECO:0000256" key="3">
    <source>
        <dbReference type="ARBA" id="ARBA00022833"/>
    </source>
</evidence>
<dbReference type="OrthoDB" id="365379at2759"/>
<dbReference type="InterPro" id="IPR001841">
    <property type="entry name" value="Znf_RING"/>
</dbReference>
<evidence type="ECO:0000313" key="7">
    <source>
        <dbReference type="Proteomes" id="UP000692954"/>
    </source>
</evidence>
<keyword evidence="2 4" id="KW-0863">Zinc-finger</keyword>
<dbReference type="PROSITE" id="PS50089">
    <property type="entry name" value="ZF_RING_2"/>
    <property type="match status" value="1"/>
</dbReference>
<dbReference type="GO" id="GO:0008270">
    <property type="term" value="F:zinc ion binding"/>
    <property type="evidence" value="ECO:0007669"/>
    <property type="project" value="UniProtKB-KW"/>
</dbReference>
<dbReference type="PANTHER" id="PTHR47177:SF3">
    <property type="entry name" value="F18C1.6 PROTEIN"/>
    <property type="match status" value="1"/>
</dbReference>
<dbReference type="Proteomes" id="UP000692954">
    <property type="component" value="Unassembled WGS sequence"/>
</dbReference>
<evidence type="ECO:0000259" key="5">
    <source>
        <dbReference type="PROSITE" id="PS50089"/>
    </source>
</evidence>
<sequence length="160" mass="19174">MYKIENEKQFQILKKLNKKTQHKSFIRITIVIKFQQFLQFIFYKTKIIMKEQDQRQTRFQSKAQQCGICYNAIENQGILDSCNHSFCSDCIKKWSTIENTCPLCKQKFTQIESKWNRVYFQIYTGSLQKSQDIKAKMQIKQNLCQRQKSVTKRGLIQCFT</sequence>
<proteinExistence type="predicted"/>
<protein>
    <recommendedName>
        <fullName evidence="5">RING-type domain-containing protein</fullName>
    </recommendedName>
</protein>
<dbReference type="SMART" id="SM00184">
    <property type="entry name" value="RING"/>
    <property type="match status" value="1"/>
</dbReference>
<gene>
    <name evidence="6" type="ORF">PSON_ATCC_30995.1.T0270109</name>
</gene>
<comment type="caution">
    <text evidence="6">The sequence shown here is derived from an EMBL/GenBank/DDBJ whole genome shotgun (WGS) entry which is preliminary data.</text>
</comment>
<dbReference type="Pfam" id="PF13639">
    <property type="entry name" value="zf-RING_2"/>
    <property type="match status" value="1"/>
</dbReference>
<dbReference type="EMBL" id="CAJJDN010000027">
    <property type="protein sequence ID" value="CAD8070666.1"/>
    <property type="molecule type" value="Genomic_DNA"/>
</dbReference>
<keyword evidence="3" id="KW-0862">Zinc</keyword>